<dbReference type="AlphaFoldDB" id="A0A2N8ZD48"/>
<feature type="transmembrane region" description="Helical" evidence="6">
    <location>
        <begin position="257"/>
        <end position="279"/>
    </location>
</feature>
<evidence type="ECO:0000256" key="6">
    <source>
        <dbReference type="SAM" id="Phobius"/>
    </source>
</evidence>
<dbReference type="Proteomes" id="UP000235828">
    <property type="component" value="Chromosome A"/>
</dbReference>
<dbReference type="Gene3D" id="1.20.1250.20">
    <property type="entry name" value="MFS general substrate transporter like domains"/>
    <property type="match status" value="1"/>
</dbReference>
<evidence type="ECO:0000256" key="4">
    <source>
        <dbReference type="ARBA" id="ARBA00022989"/>
    </source>
</evidence>
<feature type="transmembrane region" description="Helical" evidence="6">
    <location>
        <begin position="110"/>
        <end position="132"/>
    </location>
</feature>
<sequence length="414" mass="44768">MTLMASSFSNKIKPLLAILASVYTIQSLIGMFTLQGLPAVMRSEGISTSQIGLFYLAMLPWGLKFLWSPYIERQRKQGSVFFRHAVIIILAQFCMVAMLVLLSLTSAVSHLNAVFACVLVLTLASTFADITADGLAVDQLPVKKRYLGNIMQVGGAYCGAVFGGGLFIYVMGFVSWQYALLILAALVLIMSLPTWSLFRMKEVSLSANVEDAKPSLSKSLQNPLVRTGLVLVIVSQLGTRGALSMMMPFLYDQGIGLANLGLLVAGGGVLTGLVGVAFGGWLVKQVSAIKAIYLLLVVEAITFSLLALYSAQVFTLDWGLEALFILNSVVSAAKFVALYTLMMDYAYGTQSGVDFSMFQSMDMLVAIATAMICGVIIERFGYLYHYGFLVTFTCIAMACINKLIGSTQDTVEAQ</sequence>
<evidence type="ECO:0000256" key="3">
    <source>
        <dbReference type="ARBA" id="ARBA00022692"/>
    </source>
</evidence>
<organism evidence="7 8">
    <name type="scientific">Vibrio tapetis subsp. tapetis</name>
    <dbReference type="NCBI Taxonomy" id="1671868"/>
    <lineage>
        <taxon>Bacteria</taxon>
        <taxon>Pseudomonadati</taxon>
        <taxon>Pseudomonadota</taxon>
        <taxon>Gammaproteobacteria</taxon>
        <taxon>Vibrionales</taxon>
        <taxon>Vibrionaceae</taxon>
        <taxon>Vibrio</taxon>
    </lineage>
</organism>
<keyword evidence="8" id="KW-1185">Reference proteome</keyword>
<feature type="transmembrane region" description="Helical" evidence="6">
    <location>
        <begin position="291"/>
        <end position="311"/>
    </location>
</feature>
<feature type="transmembrane region" description="Helical" evidence="6">
    <location>
        <begin position="228"/>
        <end position="251"/>
    </location>
</feature>
<feature type="transmembrane region" description="Helical" evidence="6">
    <location>
        <begin position="355"/>
        <end position="377"/>
    </location>
</feature>
<evidence type="ECO:0000256" key="5">
    <source>
        <dbReference type="ARBA" id="ARBA00023136"/>
    </source>
</evidence>
<dbReference type="InterPro" id="IPR036259">
    <property type="entry name" value="MFS_trans_sf"/>
</dbReference>
<feature type="transmembrane region" description="Helical" evidence="6">
    <location>
        <begin position="383"/>
        <end position="404"/>
    </location>
</feature>
<accession>A0A2N8ZD48</accession>
<comment type="subcellular location">
    <subcellularLocation>
        <location evidence="1">Membrane</location>
        <topology evidence="1">Multi-pass membrane protein</topology>
    </subcellularLocation>
</comment>
<dbReference type="KEGG" id="vta:A1826"/>
<feature type="transmembrane region" description="Helical" evidence="6">
    <location>
        <begin position="323"/>
        <end position="343"/>
    </location>
</feature>
<dbReference type="InterPro" id="IPR011701">
    <property type="entry name" value="MFS"/>
</dbReference>
<keyword evidence="5 6" id="KW-0472">Membrane</keyword>
<gene>
    <name evidence="7" type="ORF">VTAP4600_A1826</name>
</gene>
<evidence type="ECO:0000256" key="1">
    <source>
        <dbReference type="ARBA" id="ARBA00004141"/>
    </source>
</evidence>
<dbReference type="GO" id="GO:0022857">
    <property type="term" value="F:transmembrane transporter activity"/>
    <property type="evidence" value="ECO:0007669"/>
    <property type="project" value="InterPro"/>
</dbReference>
<dbReference type="InterPro" id="IPR004752">
    <property type="entry name" value="AmpG_permease/AT-1"/>
</dbReference>
<feature type="transmembrane region" description="Helical" evidence="6">
    <location>
        <begin position="178"/>
        <end position="198"/>
    </location>
</feature>
<dbReference type="PANTHER" id="PTHR12778">
    <property type="entry name" value="SOLUTE CARRIER FAMILY 33 ACETYL-COA TRANSPORTER -RELATED"/>
    <property type="match status" value="1"/>
</dbReference>
<feature type="transmembrane region" description="Helical" evidence="6">
    <location>
        <begin position="153"/>
        <end position="172"/>
    </location>
</feature>
<evidence type="ECO:0000256" key="2">
    <source>
        <dbReference type="ARBA" id="ARBA00022448"/>
    </source>
</evidence>
<evidence type="ECO:0000313" key="8">
    <source>
        <dbReference type="Proteomes" id="UP000235828"/>
    </source>
</evidence>
<dbReference type="SUPFAM" id="SSF103473">
    <property type="entry name" value="MFS general substrate transporter"/>
    <property type="match status" value="1"/>
</dbReference>
<dbReference type="EMBL" id="LT960611">
    <property type="protein sequence ID" value="SON49805.1"/>
    <property type="molecule type" value="Genomic_DNA"/>
</dbReference>
<dbReference type="OrthoDB" id="9787815at2"/>
<reference evidence="7 8" key="1">
    <citation type="submission" date="2017-10" db="EMBL/GenBank/DDBJ databases">
        <authorList>
            <person name="Banno H."/>
            <person name="Chua N.-H."/>
        </authorList>
    </citation>
    <scope>NUCLEOTIDE SEQUENCE [LARGE SCALE GENOMIC DNA]</scope>
    <source>
        <strain evidence="7">Vibrio tapetis CECT4600</strain>
    </source>
</reference>
<keyword evidence="2" id="KW-0813">Transport</keyword>
<dbReference type="PANTHER" id="PTHR12778:SF10">
    <property type="entry name" value="MAJOR FACILITATOR SUPERFAMILY DOMAIN-CONTAINING PROTEIN 3"/>
    <property type="match status" value="1"/>
</dbReference>
<name>A0A2N8ZD48_9VIBR</name>
<proteinExistence type="predicted"/>
<dbReference type="Pfam" id="PF07690">
    <property type="entry name" value="MFS_1"/>
    <property type="match status" value="1"/>
</dbReference>
<keyword evidence="4 6" id="KW-1133">Transmembrane helix</keyword>
<feature type="transmembrane region" description="Helical" evidence="6">
    <location>
        <begin position="80"/>
        <end position="104"/>
    </location>
</feature>
<feature type="transmembrane region" description="Helical" evidence="6">
    <location>
        <begin position="12"/>
        <end position="34"/>
    </location>
</feature>
<feature type="transmembrane region" description="Helical" evidence="6">
    <location>
        <begin position="46"/>
        <end position="68"/>
    </location>
</feature>
<dbReference type="GO" id="GO:0016020">
    <property type="term" value="C:membrane"/>
    <property type="evidence" value="ECO:0007669"/>
    <property type="project" value="UniProtKB-SubCell"/>
</dbReference>
<protein>
    <submittedName>
        <fullName evidence="7">Major Facilitator Superfamily protein</fullName>
    </submittedName>
</protein>
<evidence type="ECO:0000313" key="7">
    <source>
        <dbReference type="EMBL" id="SON49805.1"/>
    </source>
</evidence>
<keyword evidence="3 6" id="KW-0812">Transmembrane</keyword>